<reference evidence="1 2" key="1">
    <citation type="submission" date="2018-09" db="EMBL/GenBank/DDBJ databases">
        <title>Complete genome of Bacillus thuringiensis strain QZL38.</title>
        <authorList>
            <person name="Song F."/>
        </authorList>
    </citation>
    <scope>NUCLEOTIDE SEQUENCE [LARGE SCALE GENOMIC DNA]</scope>
    <source>
        <strain evidence="1 2">QZL38</strain>
    </source>
</reference>
<evidence type="ECO:0000313" key="2">
    <source>
        <dbReference type="Proteomes" id="UP000269847"/>
    </source>
</evidence>
<dbReference type="AlphaFoldDB" id="A0A9W3V761"/>
<organism evidence="1 2">
    <name type="scientific">Bacillus thuringiensis</name>
    <dbReference type="NCBI Taxonomy" id="1428"/>
    <lineage>
        <taxon>Bacteria</taxon>
        <taxon>Bacillati</taxon>
        <taxon>Bacillota</taxon>
        <taxon>Bacilli</taxon>
        <taxon>Bacillales</taxon>
        <taxon>Bacillaceae</taxon>
        <taxon>Bacillus</taxon>
        <taxon>Bacillus cereus group</taxon>
    </lineage>
</organism>
<proteinExistence type="predicted"/>
<dbReference type="RefSeq" id="WP_033699018.1">
    <property type="nucleotide sequence ID" value="NZ_CP014282.1"/>
</dbReference>
<dbReference type="Proteomes" id="UP000269847">
    <property type="component" value="Chromosome"/>
</dbReference>
<evidence type="ECO:0000313" key="1">
    <source>
        <dbReference type="EMBL" id="AYF80046.1"/>
    </source>
</evidence>
<accession>A0A9W3V761</accession>
<name>A0A9W3V761_BACTU</name>
<protein>
    <submittedName>
        <fullName evidence="1">Uncharacterized protein</fullName>
    </submittedName>
</protein>
<dbReference type="EMBL" id="CP032608">
    <property type="protein sequence ID" value="AYF80046.1"/>
    <property type="molecule type" value="Genomic_DNA"/>
</dbReference>
<sequence length="89" mass="10697">MRPGYKYLNRMQLYPSQTLYNMYVEADDHDEVQCVYNHIANHSMLKNPNYVDIVDLLGEEDSYGPYNEIGIQKRIDAYLEDCKQWRDER</sequence>
<gene>
    <name evidence="1" type="ORF">D7J84_02020</name>
</gene>